<dbReference type="Proteomes" id="UP000678499">
    <property type="component" value="Unassembled WGS sequence"/>
</dbReference>
<dbReference type="EMBL" id="CAJPEX010000071">
    <property type="protein sequence ID" value="CAG0913025.1"/>
    <property type="molecule type" value="Genomic_DNA"/>
</dbReference>
<evidence type="ECO:0000256" key="5">
    <source>
        <dbReference type="ARBA" id="ARBA00022882"/>
    </source>
</evidence>
<accession>A0A7R9BF92</accession>
<feature type="transmembrane region" description="Helical" evidence="12">
    <location>
        <begin position="388"/>
        <end position="408"/>
    </location>
</feature>
<keyword evidence="5" id="KW-0851">Voltage-gated channel</keyword>
<dbReference type="CDD" id="cd13433">
    <property type="entry name" value="Na_channel_gate"/>
    <property type="match status" value="1"/>
</dbReference>
<dbReference type="PANTHER" id="PTHR10037">
    <property type="entry name" value="VOLTAGE-GATED CATION CHANNEL CALCIUM AND SODIUM"/>
    <property type="match status" value="1"/>
</dbReference>
<dbReference type="EMBL" id="OA882108">
    <property type="protein sequence ID" value="CAD7272873.1"/>
    <property type="molecule type" value="Genomic_DNA"/>
</dbReference>
<keyword evidence="10" id="KW-0407">Ion channel</keyword>
<evidence type="ECO:0000256" key="9">
    <source>
        <dbReference type="ARBA" id="ARBA00023180"/>
    </source>
</evidence>
<dbReference type="FunFam" id="1.20.120.350:FF:000009">
    <property type="entry name" value="Voltage-dependent T-type calcium channel subunit alpha"/>
    <property type="match status" value="1"/>
</dbReference>
<evidence type="ECO:0000256" key="2">
    <source>
        <dbReference type="ARBA" id="ARBA00022448"/>
    </source>
</evidence>
<dbReference type="AlphaFoldDB" id="A0A7R9BF92"/>
<feature type="transmembrane region" description="Helical" evidence="12">
    <location>
        <begin position="459"/>
        <end position="483"/>
    </location>
</feature>
<dbReference type="PANTHER" id="PTHR10037:SF62">
    <property type="entry name" value="SODIUM CHANNEL PROTEIN 60E"/>
    <property type="match status" value="1"/>
</dbReference>
<keyword evidence="3 12" id="KW-0812">Transmembrane</keyword>
<comment type="subcellular location">
    <subcellularLocation>
        <location evidence="1">Membrane</location>
        <topology evidence="1">Multi-pass membrane protein</topology>
    </subcellularLocation>
</comment>
<dbReference type="Pfam" id="PF00520">
    <property type="entry name" value="Ion_trans"/>
    <property type="match status" value="2"/>
</dbReference>
<evidence type="ECO:0000256" key="3">
    <source>
        <dbReference type="ARBA" id="ARBA00022692"/>
    </source>
</evidence>
<dbReference type="OrthoDB" id="2984333at2759"/>
<dbReference type="Gene3D" id="1.10.238.10">
    <property type="entry name" value="EF-hand"/>
    <property type="match status" value="1"/>
</dbReference>
<protein>
    <recommendedName>
        <fullName evidence="13">Ion transport domain-containing protein</fullName>
    </recommendedName>
</protein>
<keyword evidence="9" id="KW-0325">Glycoprotein</keyword>
<evidence type="ECO:0000256" key="4">
    <source>
        <dbReference type="ARBA" id="ARBA00022737"/>
    </source>
</evidence>
<feature type="region of interest" description="Disordered" evidence="11">
    <location>
        <begin position="765"/>
        <end position="824"/>
    </location>
</feature>
<dbReference type="Gene3D" id="1.10.287.70">
    <property type="match status" value="1"/>
</dbReference>
<dbReference type="InterPro" id="IPR027359">
    <property type="entry name" value="Volt_channel_dom_sf"/>
</dbReference>
<feature type="transmembrane region" description="Helical" evidence="12">
    <location>
        <begin position="50"/>
        <end position="73"/>
    </location>
</feature>
<evidence type="ECO:0000256" key="7">
    <source>
        <dbReference type="ARBA" id="ARBA00023065"/>
    </source>
</evidence>
<evidence type="ECO:0000256" key="1">
    <source>
        <dbReference type="ARBA" id="ARBA00004141"/>
    </source>
</evidence>
<dbReference type="Gene3D" id="1.20.120.350">
    <property type="entry name" value="Voltage-gated potassium channels. Chain C"/>
    <property type="match status" value="2"/>
</dbReference>
<evidence type="ECO:0000313" key="15">
    <source>
        <dbReference type="Proteomes" id="UP000678499"/>
    </source>
</evidence>
<evidence type="ECO:0000259" key="13">
    <source>
        <dbReference type="Pfam" id="PF00520"/>
    </source>
</evidence>
<dbReference type="GO" id="GO:0001518">
    <property type="term" value="C:voltage-gated sodium channel complex"/>
    <property type="evidence" value="ECO:0007669"/>
    <property type="project" value="TreeGrafter"/>
</dbReference>
<keyword evidence="2" id="KW-0813">Transport</keyword>
<name>A0A7R9BF92_9CRUS</name>
<feature type="domain" description="Ion transport" evidence="13">
    <location>
        <begin position="14"/>
        <end position="298"/>
    </location>
</feature>
<feature type="transmembrane region" description="Helical" evidence="12">
    <location>
        <begin position="522"/>
        <end position="555"/>
    </location>
</feature>
<dbReference type="GO" id="GO:0086010">
    <property type="term" value="P:membrane depolarization during action potential"/>
    <property type="evidence" value="ECO:0007669"/>
    <property type="project" value="TreeGrafter"/>
</dbReference>
<sequence>MWFRRRALGLVQHWVFEAIIMTLIVASSVALCFEDIYLEQKPYLTDFLHYLNIFFATTFTAEMGLKIVAFGFWQYFTNFWTLLDFFIVVISLTVLAADEVGQGFVAFRGLRTLRALRPLRAISRWEGMKVAVEVYSSADHASGEINVVVNALMHAIPSILNVIFVCLVFWLVFAIMGVELFAGKFYECLDDDGETLPVNIVQNKTECLEKNFTWVNAKINFDNVGMAYIALFQVATFEGWLDIVEDAMDSRGVDQQPVRDNNQYASIYFVIFIICGSFFTLNLFIGVIIDNFNALKKKVRTRKCIRHWGQIITNRYRSQYEGRALEMLLTESQKHYYAALKKLSRKRPQRVIRRPRNKYQAWFYDLSMSRKFVCVGTHGRAIPVRFEMVIFALIFANMVVMAIEHYGMSEKSQEMLEYCNISFIFLFTLGEPQFQGGNGFTFSDFEHLEACMKLVGLRYWYFTVPWNIFDFIILCLSSVAVMLDKMRSFSFPLNPVLLRVTRIFRVGRVLRLIRAAKGIRKLLFALAISLPALLNIGALLLLITFVYAILGMALFGHVAHNGAITPTTNFETFSRSMFLLFRFDPHATQFIHFNQLSDFLSDIEPPLQIKKPNLLAMVYFDLPICRGNKVHCLDALHALVTHVLGEVDETEELKTTSDACDERECCMAAVRNHSPSLDQKYCVHGIFSAQLQQKMDEKFKKQFPERKKIEIVLTTTEWYRRERAANTICRAWRHYRTRQIQASEEGPVRTPSFRLREGLKNMAAIFGGQRARTPSRQESERSDQSNSNLNGSTMHLPLPFPFSRRSSRASSRGSHHSLDSNQGGGFHSASVILHSLMFPEADEQAEEPIPVEDVKLV</sequence>
<evidence type="ECO:0000256" key="11">
    <source>
        <dbReference type="SAM" id="MobiDB-lite"/>
    </source>
</evidence>
<proteinExistence type="predicted"/>
<feature type="transmembrane region" description="Helical" evidence="12">
    <location>
        <begin position="267"/>
        <end position="292"/>
    </location>
</feature>
<evidence type="ECO:0000256" key="8">
    <source>
        <dbReference type="ARBA" id="ARBA00023136"/>
    </source>
</evidence>
<dbReference type="InterPro" id="IPR043203">
    <property type="entry name" value="VGCC_Ca_Na"/>
</dbReference>
<evidence type="ECO:0000256" key="10">
    <source>
        <dbReference type="ARBA" id="ARBA00023303"/>
    </source>
</evidence>
<feature type="transmembrane region" description="Helical" evidence="12">
    <location>
        <begin position="14"/>
        <end position="38"/>
    </location>
</feature>
<gene>
    <name evidence="14" type="ORF">NMOB1V02_LOCUS790</name>
</gene>
<keyword evidence="6 12" id="KW-1133">Transmembrane helix</keyword>
<evidence type="ECO:0000313" key="14">
    <source>
        <dbReference type="EMBL" id="CAD7272873.1"/>
    </source>
</evidence>
<dbReference type="GO" id="GO:0019228">
    <property type="term" value="P:neuronal action potential"/>
    <property type="evidence" value="ECO:0007669"/>
    <property type="project" value="TreeGrafter"/>
</dbReference>
<feature type="compositionally biased region" description="Polar residues" evidence="11">
    <location>
        <begin position="784"/>
        <end position="793"/>
    </location>
</feature>
<organism evidence="14">
    <name type="scientific">Notodromas monacha</name>
    <dbReference type="NCBI Taxonomy" id="399045"/>
    <lineage>
        <taxon>Eukaryota</taxon>
        <taxon>Metazoa</taxon>
        <taxon>Ecdysozoa</taxon>
        <taxon>Arthropoda</taxon>
        <taxon>Crustacea</taxon>
        <taxon>Oligostraca</taxon>
        <taxon>Ostracoda</taxon>
        <taxon>Podocopa</taxon>
        <taxon>Podocopida</taxon>
        <taxon>Cypridocopina</taxon>
        <taxon>Cypridoidea</taxon>
        <taxon>Cyprididae</taxon>
        <taxon>Notodromas</taxon>
    </lineage>
</organism>
<feature type="transmembrane region" description="Helical" evidence="12">
    <location>
        <begin position="85"/>
        <end position="107"/>
    </location>
</feature>
<dbReference type="GO" id="GO:0005248">
    <property type="term" value="F:voltage-gated sodium channel activity"/>
    <property type="evidence" value="ECO:0007669"/>
    <property type="project" value="TreeGrafter"/>
</dbReference>
<dbReference type="SUPFAM" id="SSF81324">
    <property type="entry name" value="Voltage-gated potassium channels"/>
    <property type="match status" value="2"/>
</dbReference>
<dbReference type="InterPro" id="IPR044564">
    <property type="entry name" value="Na_chnl_inactivation_gate"/>
</dbReference>
<feature type="domain" description="Ion transport" evidence="13">
    <location>
        <begin position="386"/>
        <end position="582"/>
    </location>
</feature>
<keyword evidence="7" id="KW-0406">Ion transport</keyword>
<feature type="transmembrane region" description="Helical" evidence="12">
    <location>
        <begin position="159"/>
        <end position="182"/>
    </location>
</feature>
<keyword evidence="15" id="KW-1185">Reference proteome</keyword>
<keyword evidence="4" id="KW-0677">Repeat</keyword>
<evidence type="ECO:0000256" key="12">
    <source>
        <dbReference type="SAM" id="Phobius"/>
    </source>
</evidence>
<dbReference type="InterPro" id="IPR005821">
    <property type="entry name" value="Ion_trans_dom"/>
</dbReference>
<reference evidence="14" key="1">
    <citation type="submission" date="2020-11" db="EMBL/GenBank/DDBJ databases">
        <authorList>
            <person name="Tran Van P."/>
        </authorList>
    </citation>
    <scope>NUCLEOTIDE SEQUENCE</scope>
</reference>
<evidence type="ECO:0000256" key="6">
    <source>
        <dbReference type="ARBA" id="ARBA00022989"/>
    </source>
</evidence>
<keyword evidence="8 12" id="KW-0472">Membrane</keyword>